<gene>
    <name evidence="1" type="ORF">CANARDRAFT_29076</name>
</gene>
<keyword evidence="2" id="KW-1185">Reference proteome</keyword>
<dbReference type="EMBL" id="KV453856">
    <property type="protein sequence ID" value="ODV84541.1"/>
    <property type="molecule type" value="Genomic_DNA"/>
</dbReference>
<protein>
    <submittedName>
        <fullName evidence="1">Uncharacterized protein</fullName>
    </submittedName>
</protein>
<reference evidence="2" key="1">
    <citation type="submission" date="2016-04" db="EMBL/GenBank/DDBJ databases">
        <title>Comparative genomics of biotechnologically important yeasts.</title>
        <authorList>
            <consortium name="DOE Joint Genome Institute"/>
            <person name="Riley R."/>
            <person name="Haridas S."/>
            <person name="Wolfe K.H."/>
            <person name="Lopes M.R."/>
            <person name="Hittinger C.T."/>
            <person name="Goker M."/>
            <person name="Salamov A."/>
            <person name="Wisecaver J."/>
            <person name="Long T.M."/>
            <person name="Aerts A.L."/>
            <person name="Barry K."/>
            <person name="Choi C."/>
            <person name="Clum A."/>
            <person name="Coughlan A.Y."/>
            <person name="Deshpande S."/>
            <person name="Douglass A.P."/>
            <person name="Hanson S.J."/>
            <person name="Klenk H.-P."/>
            <person name="Labutti K."/>
            <person name="Lapidus A."/>
            <person name="Lindquist E."/>
            <person name="Lipzen A."/>
            <person name="Meier-Kolthoff J.P."/>
            <person name="Ohm R.A."/>
            <person name="Otillar R.P."/>
            <person name="Pangilinan J."/>
            <person name="Peng Y."/>
            <person name="Rokas A."/>
            <person name="Rosa C.A."/>
            <person name="Scheuner C."/>
            <person name="Sibirny A.A."/>
            <person name="Slot J.C."/>
            <person name="Stielow J.B."/>
            <person name="Sun H."/>
            <person name="Kurtzman C.P."/>
            <person name="Blackwell M."/>
            <person name="Grigoriev I.V."/>
            <person name="Jeffries T.W."/>
        </authorList>
    </citation>
    <scope>NUCLEOTIDE SEQUENCE [LARGE SCALE GENOMIC DNA]</scope>
    <source>
        <strain evidence="2">NRRL YB-2248</strain>
    </source>
</reference>
<organism evidence="1 2">
    <name type="scientific">[Candida] arabinofermentans NRRL YB-2248</name>
    <dbReference type="NCBI Taxonomy" id="983967"/>
    <lineage>
        <taxon>Eukaryota</taxon>
        <taxon>Fungi</taxon>
        <taxon>Dikarya</taxon>
        <taxon>Ascomycota</taxon>
        <taxon>Saccharomycotina</taxon>
        <taxon>Pichiomycetes</taxon>
        <taxon>Pichiales</taxon>
        <taxon>Pichiaceae</taxon>
        <taxon>Ogataea</taxon>
        <taxon>Ogataea/Candida clade</taxon>
    </lineage>
</organism>
<evidence type="ECO:0000313" key="1">
    <source>
        <dbReference type="EMBL" id="ODV84541.1"/>
    </source>
</evidence>
<feature type="non-terminal residue" evidence="1">
    <location>
        <position position="77"/>
    </location>
</feature>
<dbReference type="AlphaFoldDB" id="A0A1E4SYJ1"/>
<proteinExistence type="predicted"/>
<dbReference type="Proteomes" id="UP000094801">
    <property type="component" value="Unassembled WGS sequence"/>
</dbReference>
<evidence type="ECO:0000313" key="2">
    <source>
        <dbReference type="Proteomes" id="UP000094801"/>
    </source>
</evidence>
<name>A0A1E4SYJ1_9ASCO</name>
<accession>A0A1E4SYJ1</accession>
<sequence>MEPITKFLKLNDNRGGGLKSNNVGIKQSRSDFESQLLRNGVDKKDNIGGDLNVMSLLKKPNSDFEIELRVKSLESAT</sequence>